<sequence length="570" mass="62476">MPMNSEERAALCQLVDALVEGRGTEEDVRRLEELVRTPEGRELYIEYVLLLGELHWGTGGLLDVPDPRMRAEFSAITADACEKECSADRVKVTRRLLAWGLVGMATALSLCVVLLWRWHAFRQPETTPQQGSQVATCVGIFEADFETPGYTVGSPLKSGDVVRLRSGLAAWRDRHGTTWTLEGPATLQIDEAQGVTLGAGRIVVQLAPGCHDFLVKTPHARVVDRGTSFAVEVTSKATCVHVLAGKVALQLPRPDGEAGREIRKGEAARVGPDGRVVTIPWRGDRFWTQIPKKGSVTAWRYLALHDPHIWLLADFEQETAALYDRTSGRTCAVLPVRMRGTFSDVSAQWAVGYGGQSQAARAMRATRDGNSGGLGWQSEEPVIFPTRFTAEIIFRFDGWPDESPEAVGSLLATRQDADRCGFLLAAVPSETGHPSEATLVHLLSATENWAQTRGRLIAGHWYLGAVIVRIDRDQNKSHISTYLQDLTAHGKLEKVFDGWVSGTVPSGPLGIGKGFDARLAHAYPFPGAIDEVCFYNEEMKEESIQRRADFLISHATPAGAIPLPNQTPEE</sequence>
<proteinExistence type="predicted"/>
<dbReference type="AlphaFoldDB" id="A0A286RKS5"/>
<accession>A0A286RKS5</accession>
<feature type="transmembrane region" description="Helical" evidence="1">
    <location>
        <begin position="96"/>
        <end position="118"/>
    </location>
</feature>
<evidence type="ECO:0000256" key="1">
    <source>
        <dbReference type="SAM" id="Phobius"/>
    </source>
</evidence>
<gene>
    <name evidence="3" type="ORF">THTE_3974</name>
</gene>
<keyword evidence="1" id="KW-0472">Membrane</keyword>
<evidence type="ECO:0000259" key="2">
    <source>
        <dbReference type="Pfam" id="PF04773"/>
    </source>
</evidence>
<dbReference type="GO" id="GO:0016989">
    <property type="term" value="F:sigma factor antagonist activity"/>
    <property type="evidence" value="ECO:0007669"/>
    <property type="project" value="TreeGrafter"/>
</dbReference>
<dbReference type="PANTHER" id="PTHR30273:SF2">
    <property type="entry name" value="PROTEIN FECR"/>
    <property type="match status" value="1"/>
</dbReference>
<dbReference type="KEGG" id="ttf:THTE_3974"/>
<name>A0A286RKS5_9BACT</name>
<dbReference type="Proteomes" id="UP000215086">
    <property type="component" value="Chromosome"/>
</dbReference>
<reference evidence="3 4" key="1">
    <citation type="journal article" name="Front. Microbiol.">
        <title>Sugar Metabolism of the First Thermophilic Planctomycete Thermogutta terrifontis: Comparative Genomic and Transcriptomic Approaches.</title>
        <authorList>
            <person name="Elcheninov A.G."/>
            <person name="Menzel P."/>
            <person name="Gudbergsdottir S.R."/>
            <person name="Slesarev A.I."/>
            <person name="Kadnikov V.V."/>
            <person name="Krogh A."/>
            <person name="Bonch-Osmolovskaya E.A."/>
            <person name="Peng X."/>
            <person name="Kublanov I.V."/>
        </authorList>
    </citation>
    <scope>NUCLEOTIDE SEQUENCE [LARGE SCALE GENOMIC DNA]</scope>
    <source>
        <strain evidence="3 4">R1</strain>
    </source>
</reference>
<dbReference type="Gene3D" id="2.60.120.1440">
    <property type="match status" value="1"/>
</dbReference>
<dbReference type="InterPro" id="IPR012373">
    <property type="entry name" value="Ferrdict_sens_TM"/>
</dbReference>
<dbReference type="PANTHER" id="PTHR30273">
    <property type="entry name" value="PERIPLASMIC SIGNAL SENSOR AND SIGMA FACTOR ACTIVATOR FECR-RELATED"/>
    <property type="match status" value="1"/>
</dbReference>
<dbReference type="InterPro" id="IPR006860">
    <property type="entry name" value="FecR"/>
</dbReference>
<keyword evidence="1" id="KW-1133">Transmembrane helix</keyword>
<keyword evidence="4" id="KW-1185">Reference proteome</keyword>
<dbReference type="Pfam" id="PF04773">
    <property type="entry name" value="FecR"/>
    <property type="match status" value="1"/>
</dbReference>
<feature type="domain" description="FecR protein" evidence="2">
    <location>
        <begin position="193"/>
        <end position="247"/>
    </location>
</feature>
<evidence type="ECO:0000313" key="4">
    <source>
        <dbReference type="Proteomes" id="UP000215086"/>
    </source>
</evidence>
<protein>
    <recommendedName>
        <fullName evidence="2">FecR protein domain-containing protein</fullName>
    </recommendedName>
</protein>
<evidence type="ECO:0000313" key="3">
    <source>
        <dbReference type="EMBL" id="ASV76575.1"/>
    </source>
</evidence>
<dbReference type="EMBL" id="CP018477">
    <property type="protein sequence ID" value="ASV76575.1"/>
    <property type="molecule type" value="Genomic_DNA"/>
</dbReference>
<dbReference type="Gene3D" id="2.60.120.200">
    <property type="match status" value="1"/>
</dbReference>
<keyword evidence="1" id="KW-0812">Transmembrane</keyword>
<organism evidence="3 4">
    <name type="scientific">Thermogutta terrifontis</name>
    <dbReference type="NCBI Taxonomy" id="1331910"/>
    <lineage>
        <taxon>Bacteria</taxon>
        <taxon>Pseudomonadati</taxon>
        <taxon>Planctomycetota</taxon>
        <taxon>Planctomycetia</taxon>
        <taxon>Pirellulales</taxon>
        <taxon>Thermoguttaceae</taxon>
        <taxon>Thermogutta</taxon>
    </lineage>
</organism>